<sequence length="422" mass="47235">MDMSLPRNTSLLEKWLEDMPNSNSDVNVKKERKDVFRDFFASNVTTNTNSALNGLSMNAMQSNTTSGLNHNNNNNNNTAANETKTKSDESDDKSSTVDSSSVDGVFGWQTVNDIPLPVILREDERLVAVRIVESKVIAKFSSFLPWNVFSCINIKSYYMTENEAKLLNDINVNHCEYQFGCDPFTTKDVVVCLPDVNTLYKFLNTSKDIFHFGLSKSGIDWLGFINISGSHIIPYIAKKANNAKGVQKYVPQSLVQQTVLLVKVEKAEMTEWDASYLRMLCAYAALEHIHIQSNDSLCLLNDLKWDPSLCPLHIEECSPPNSKLIHHKYNVNKDYSFSSAPQVSARTSAPAMDESNNWLMASQASTSSNALRSLHQITRADINGFALKAINLKPYSTQQAVFVSDVVTKMFRGVSILTAHYI</sequence>
<dbReference type="EMBL" id="CAJPIZ010016684">
    <property type="protein sequence ID" value="CAG2115792.1"/>
    <property type="molecule type" value="Genomic_DNA"/>
</dbReference>
<name>A0A7R9Q8Y1_9ACAR</name>
<dbReference type="Proteomes" id="UP000759131">
    <property type="component" value="Unassembled WGS sequence"/>
</dbReference>
<evidence type="ECO:0000313" key="3">
    <source>
        <dbReference type="Proteomes" id="UP000759131"/>
    </source>
</evidence>
<proteinExistence type="predicted"/>
<feature type="compositionally biased region" description="Low complexity" evidence="1">
    <location>
        <begin position="63"/>
        <end position="82"/>
    </location>
</feature>
<keyword evidence="3" id="KW-1185">Reference proteome</keyword>
<dbReference type="OrthoDB" id="6497308at2759"/>
<dbReference type="AlphaFoldDB" id="A0A7R9Q8Y1"/>
<dbReference type="EMBL" id="OC871259">
    <property type="protein sequence ID" value="CAD7635362.1"/>
    <property type="molecule type" value="Genomic_DNA"/>
</dbReference>
<gene>
    <name evidence="2" type="ORF">OSB1V03_LOCUS15753</name>
</gene>
<protein>
    <submittedName>
        <fullName evidence="2">Uncharacterized protein</fullName>
    </submittedName>
</protein>
<reference evidence="2" key="1">
    <citation type="submission" date="2020-11" db="EMBL/GenBank/DDBJ databases">
        <authorList>
            <person name="Tran Van P."/>
        </authorList>
    </citation>
    <scope>NUCLEOTIDE SEQUENCE</scope>
</reference>
<feature type="region of interest" description="Disordered" evidence="1">
    <location>
        <begin position="60"/>
        <end position="100"/>
    </location>
</feature>
<evidence type="ECO:0000313" key="2">
    <source>
        <dbReference type="EMBL" id="CAD7635362.1"/>
    </source>
</evidence>
<feature type="compositionally biased region" description="Basic and acidic residues" evidence="1">
    <location>
        <begin position="83"/>
        <end position="95"/>
    </location>
</feature>
<evidence type="ECO:0000256" key="1">
    <source>
        <dbReference type="SAM" id="MobiDB-lite"/>
    </source>
</evidence>
<feature type="non-terminal residue" evidence="2">
    <location>
        <position position="422"/>
    </location>
</feature>
<accession>A0A7R9Q8Y1</accession>
<organism evidence="2">
    <name type="scientific">Medioppia subpectinata</name>
    <dbReference type="NCBI Taxonomy" id="1979941"/>
    <lineage>
        <taxon>Eukaryota</taxon>
        <taxon>Metazoa</taxon>
        <taxon>Ecdysozoa</taxon>
        <taxon>Arthropoda</taxon>
        <taxon>Chelicerata</taxon>
        <taxon>Arachnida</taxon>
        <taxon>Acari</taxon>
        <taxon>Acariformes</taxon>
        <taxon>Sarcoptiformes</taxon>
        <taxon>Oribatida</taxon>
        <taxon>Brachypylina</taxon>
        <taxon>Oppioidea</taxon>
        <taxon>Oppiidae</taxon>
        <taxon>Medioppia</taxon>
    </lineage>
</organism>